<evidence type="ECO:0000256" key="4">
    <source>
        <dbReference type="ARBA" id="ARBA00022475"/>
    </source>
</evidence>
<proteinExistence type="inferred from homology"/>
<keyword evidence="13" id="KW-1185">Reference proteome</keyword>
<dbReference type="GO" id="GO:0043190">
    <property type="term" value="C:ATP-binding cassette (ABC) transporter complex"/>
    <property type="evidence" value="ECO:0007669"/>
    <property type="project" value="TreeGrafter"/>
</dbReference>
<keyword evidence="8 10" id="KW-0472">Membrane</keyword>
<sequence>MSQYIFETCELEYEYPDSTKALKGINLAIEKGKKTAVLGPNGAGKSTLFLHFNGILKPKSGRVLFDGREIEYNRRHLMELRKNVGIVFQDPDTQIFAGTVFQEVSFGPLNLGLKDDEVKERVEKALITAGVYDLAQKPTHLLSYGQKKRVCIAGVLAMEPEVIIFDEPTAYLDPKHCRILLESLNVLHQSGKQIILSTHDVNLAYGWADNIIIIKDGKLLKSGTPEEIFANDEVLKQADLQKPMLLEVYEVLFEKGLIGKRQPKSIEDLRCIL</sequence>
<evidence type="ECO:0000313" key="13">
    <source>
        <dbReference type="Proteomes" id="UP000062160"/>
    </source>
</evidence>
<dbReference type="InterPro" id="IPR017871">
    <property type="entry name" value="ABC_transporter-like_CS"/>
</dbReference>
<dbReference type="PANTHER" id="PTHR43553:SF24">
    <property type="entry name" value="ENERGY-COUPLING FACTOR TRANSPORTER ATP-BINDING PROTEIN ECFA1"/>
    <property type="match status" value="1"/>
</dbReference>
<keyword evidence="7" id="KW-1278">Translocase</keyword>
<evidence type="ECO:0000256" key="8">
    <source>
        <dbReference type="ARBA" id="ARBA00023136"/>
    </source>
</evidence>
<comment type="subcellular location">
    <subcellularLocation>
        <location evidence="1 10">Cell membrane</location>
        <topology evidence="1 10">Peripheral membrane protein</topology>
    </subcellularLocation>
</comment>
<dbReference type="NCBIfam" id="TIGR01166">
    <property type="entry name" value="cbiO"/>
    <property type="match status" value="1"/>
</dbReference>
<dbReference type="AlphaFoldDB" id="A0A0U9HET6"/>
<dbReference type="SUPFAM" id="SSF52540">
    <property type="entry name" value="P-loop containing nucleoside triphosphate hydrolases"/>
    <property type="match status" value="1"/>
</dbReference>
<comment type="similarity">
    <text evidence="2 10">Belongs to the ABC transporter superfamily.</text>
</comment>
<dbReference type="OrthoDB" id="9814634at2"/>
<comment type="function">
    <text evidence="10">Part of an ABC transporter complex. Responsible for energy coupling to the transport system.</text>
</comment>
<dbReference type="RefSeq" id="WP_059032722.1">
    <property type="nucleotide sequence ID" value="NZ_DF977001.1"/>
</dbReference>
<keyword evidence="3 10" id="KW-0813">Transport</keyword>
<dbReference type="InterPro" id="IPR003593">
    <property type="entry name" value="AAA+_ATPase"/>
</dbReference>
<organism evidence="12">
    <name type="scientific">Tepidanaerobacter syntrophicus</name>
    <dbReference type="NCBI Taxonomy" id="224999"/>
    <lineage>
        <taxon>Bacteria</taxon>
        <taxon>Bacillati</taxon>
        <taxon>Bacillota</taxon>
        <taxon>Clostridia</taxon>
        <taxon>Thermosediminibacterales</taxon>
        <taxon>Tepidanaerobacteraceae</taxon>
        <taxon>Tepidanaerobacter</taxon>
    </lineage>
</organism>
<evidence type="ECO:0000256" key="5">
    <source>
        <dbReference type="ARBA" id="ARBA00022741"/>
    </source>
</evidence>
<name>A0A0U9HET6_9FIRM</name>
<dbReference type="InterPro" id="IPR015856">
    <property type="entry name" value="ABC_transpr_CbiO/EcfA_su"/>
</dbReference>
<dbReference type="Proteomes" id="UP000062160">
    <property type="component" value="Unassembled WGS sequence"/>
</dbReference>
<keyword evidence="6 10" id="KW-0067">ATP-binding</keyword>
<dbReference type="Gene3D" id="3.40.50.300">
    <property type="entry name" value="P-loop containing nucleotide triphosphate hydrolases"/>
    <property type="match status" value="1"/>
</dbReference>
<comment type="function">
    <text evidence="9">Probably part of an ABC transporter complex. Responsible for energy coupling to the transport system.</text>
</comment>
<evidence type="ECO:0000259" key="11">
    <source>
        <dbReference type="PROSITE" id="PS50893"/>
    </source>
</evidence>
<evidence type="ECO:0000256" key="9">
    <source>
        <dbReference type="ARBA" id="ARBA00025157"/>
    </source>
</evidence>
<dbReference type="CDD" id="cd03225">
    <property type="entry name" value="ABC_cobalt_CbiO_domain1"/>
    <property type="match status" value="1"/>
</dbReference>
<dbReference type="PROSITE" id="PS50893">
    <property type="entry name" value="ABC_TRANSPORTER_2"/>
    <property type="match status" value="1"/>
</dbReference>
<keyword evidence="5 10" id="KW-0547">Nucleotide-binding</keyword>
<evidence type="ECO:0000313" key="12">
    <source>
        <dbReference type="EMBL" id="GAQ25330.1"/>
    </source>
</evidence>
<evidence type="ECO:0000256" key="3">
    <source>
        <dbReference type="ARBA" id="ARBA00022448"/>
    </source>
</evidence>
<evidence type="ECO:0000256" key="7">
    <source>
        <dbReference type="ARBA" id="ARBA00022967"/>
    </source>
</evidence>
<evidence type="ECO:0000256" key="10">
    <source>
        <dbReference type="RuleBase" id="RU364103"/>
    </source>
</evidence>
<dbReference type="GO" id="GO:0042626">
    <property type="term" value="F:ATPase-coupled transmembrane transporter activity"/>
    <property type="evidence" value="ECO:0007669"/>
    <property type="project" value="TreeGrafter"/>
</dbReference>
<dbReference type="Pfam" id="PF00005">
    <property type="entry name" value="ABC_tran"/>
    <property type="match status" value="1"/>
</dbReference>
<dbReference type="GO" id="GO:0005524">
    <property type="term" value="F:ATP binding"/>
    <property type="evidence" value="ECO:0007669"/>
    <property type="project" value="UniProtKB-UniRule"/>
</dbReference>
<feature type="domain" description="ABC transporter" evidence="11">
    <location>
        <begin position="6"/>
        <end position="241"/>
    </location>
</feature>
<dbReference type="InterPro" id="IPR003439">
    <property type="entry name" value="ABC_transporter-like_ATP-bd"/>
</dbReference>
<dbReference type="InterPro" id="IPR050095">
    <property type="entry name" value="ECF_ABC_transporter_ATP-bd"/>
</dbReference>
<evidence type="ECO:0000256" key="2">
    <source>
        <dbReference type="ARBA" id="ARBA00005417"/>
    </source>
</evidence>
<dbReference type="STRING" id="224999.GCA_001485475_01346"/>
<dbReference type="PROSITE" id="PS00211">
    <property type="entry name" value="ABC_TRANSPORTER_1"/>
    <property type="match status" value="1"/>
</dbReference>
<evidence type="ECO:0000256" key="1">
    <source>
        <dbReference type="ARBA" id="ARBA00004202"/>
    </source>
</evidence>
<protein>
    <recommendedName>
        <fullName evidence="10">ABC transporter ATP-binding protein</fullName>
    </recommendedName>
</protein>
<reference evidence="12" key="1">
    <citation type="journal article" date="2016" name="Genome Announc.">
        <title>Draft Genome Sequence of the Syntrophic Lactate-Degrading Bacterium Tepidanaerobacter syntrophicus JLT.</title>
        <authorList>
            <person name="Matsuura N."/>
            <person name="Ohashi A."/>
            <person name="Tourlousse D.M."/>
            <person name="Sekiguchi Y."/>
        </authorList>
    </citation>
    <scope>NUCLEOTIDE SEQUENCE [LARGE SCALE GENOMIC DNA]</scope>
    <source>
        <strain evidence="12">JL</strain>
    </source>
</reference>
<dbReference type="InterPro" id="IPR005876">
    <property type="entry name" value="Co_trans_ATP-bd"/>
</dbReference>
<dbReference type="GO" id="GO:0006824">
    <property type="term" value="P:cobalt ion transport"/>
    <property type="evidence" value="ECO:0007669"/>
    <property type="project" value="InterPro"/>
</dbReference>
<dbReference type="FunFam" id="3.40.50.300:FF:000224">
    <property type="entry name" value="Energy-coupling factor transporter ATP-binding protein EcfA"/>
    <property type="match status" value="1"/>
</dbReference>
<dbReference type="SMART" id="SM00382">
    <property type="entry name" value="AAA"/>
    <property type="match status" value="1"/>
</dbReference>
<dbReference type="GO" id="GO:0016887">
    <property type="term" value="F:ATP hydrolysis activity"/>
    <property type="evidence" value="ECO:0007669"/>
    <property type="project" value="InterPro"/>
</dbReference>
<dbReference type="PANTHER" id="PTHR43553">
    <property type="entry name" value="HEAVY METAL TRANSPORTER"/>
    <property type="match status" value="1"/>
</dbReference>
<gene>
    <name evidence="12" type="ORF">TSYNT_7349</name>
</gene>
<evidence type="ECO:0000256" key="6">
    <source>
        <dbReference type="ARBA" id="ARBA00022840"/>
    </source>
</evidence>
<accession>A0A0U9HET6</accession>
<dbReference type="InterPro" id="IPR027417">
    <property type="entry name" value="P-loop_NTPase"/>
</dbReference>
<keyword evidence="4 10" id="KW-1003">Cell membrane</keyword>
<dbReference type="EMBL" id="DF977001">
    <property type="protein sequence ID" value="GAQ25330.1"/>
    <property type="molecule type" value="Genomic_DNA"/>
</dbReference>